<evidence type="ECO:0000313" key="3">
    <source>
        <dbReference type="Proteomes" id="UP000635606"/>
    </source>
</evidence>
<evidence type="ECO:0000256" key="1">
    <source>
        <dbReference type="SAM" id="MobiDB-lite"/>
    </source>
</evidence>
<evidence type="ECO:0008006" key="4">
    <source>
        <dbReference type="Google" id="ProtNLM"/>
    </source>
</evidence>
<dbReference type="AlphaFoldDB" id="A0A8J4EJ91"/>
<dbReference type="EMBL" id="BOPH01000129">
    <property type="protein sequence ID" value="GIJ74052.1"/>
    <property type="molecule type" value="Genomic_DNA"/>
</dbReference>
<name>A0A8J4EJ91_9ACTN</name>
<keyword evidence="3" id="KW-1185">Reference proteome</keyword>
<feature type="region of interest" description="Disordered" evidence="1">
    <location>
        <begin position="94"/>
        <end position="113"/>
    </location>
</feature>
<sequence length="416" mass="45726">MKDRGSVPNRLLADARRRMRPPHGRGGAPLSRTELADAVNAALDHLYPARQAAAHYVDHSWVGKLERGEHRWPSAERRAALRRVLNVDNDEALGLTPSRRRDDRAGEVSEDPVAITDSEVDDELAGEVPDTVEAWLHELDDLTSLNRPHTSDSVRGRVRRHLTVLERLRRGAADRSLAGVDARWSEFMSWISDNTGDPNGDVWLSRSHRRASDAGDQPLIAYTLMRQSQRALDHGDARRAIELSRQSLTLAAVPPRTRVLCLSRMAEGLACAGDDDAFLAMSAARRELGSAMIDAPDTFAQHCDLRYVTAVDARCRQLLGDPATAAEILETLLTVGGATSPIDTGVWHAYLGECYLPVAPERAAQHGEQALQLARTAGSYRVVRATQPLVLGLRRHGALTGVRPFLDAYRVALTGR</sequence>
<accession>A0A8J4EJ91</accession>
<feature type="region of interest" description="Disordered" evidence="1">
    <location>
        <begin position="1"/>
        <end position="30"/>
    </location>
</feature>
<gene>
    <name evidence="2" type="ORF">Voc01_089690</name>
</gene>
<protein>
    <recommendedName>
        <fullName evidence="4">XRE family transcriptional regulator</fullName>
    </recommendedName>
</protein>
<dbReference type="RefSeq" id="WP_203933864.1">
    <property type="nucleotide sequence ID" value="NZ_BOPH01000129.1"/>
</dbReference>
<reference evidence="2" key="1">
    <citation type="submission" date="2021-01" db="EMBL/GenBank/DDBJ databases">
        <title>Whole genome shotgun sequence of Virgisporangium ochraceum NBRC 16418.</title>
        <authorList>
            <person name="Komaki H."/>
            <person name="Tamura T."/>
        </authorList>
    </citation>
    <scope>NUCLEOTIDE SEQUENCE</scope>
    <source>
        <strain evidence="2">NBRC 16418</strain>
    </source>
</reference>
<organism evidence="2 3">
    <name type="scientific">Virgisporangium ochraceum</name>
    <dbReference type="NCBI Taxonomy" id="65505"/>
    <lineage>
        <taxon>Bacteria</taxon>
        <taxon>Bacillati</taxon>
        <taxon>Actinomycetota</taxon>
        <taxon>Actinomycetes</taxon>
        <taxon>Micromonosporales</taxon>
        <taxon>Micromonosporaceae</taxon>
        <taxon>Virgisporangium</taxon>
    </lineage>
</organism>
<dbReference type="Proteomes" id="UP000635606">
    <property type="component" value="Unassembled WGS sequence"/>
</dbReference>
<evidence type="ECO:0000313" key="2">
    <source>
        <dbReference type="EMBL" id="GIJ74052.1"/>
    </source>
</evidence>
<comment type="caution">
    <text evidence="2">The sequence shown here is derived from an EMBL/GenBank/DDBJ whole genome shotgun (WGS) entry which is preliminary data.</text>
</comment>
<proteinExistence type="predicted"/>